<feature type="compositionally biased region" description="Polar residues" evidence="1">
    <location>
        <begin position="12"/>
        <end position="22"/>
    </location>
</feature>
<feature type="compositionally biased region" description="Low complexity" evidence="1">
    <location>
        <begin position="27"/>
        <end position="40"/>
    </location>
</feature>
<dbReference type="EMBL" id="JAUESC010000002">
    <property type="protein sequence ID" value="KAK0604784.1"/>
    <property type="molecule type" value="Genomic_DNA"/>
</dbReference>
<sequence>MVVLPLPHTSDEPITTDTTSPQAYDHSLSPPTSSPSLVPAPNNPIPDHDPIVPPQSPITRRFDRIKQPNVKLQNFHLYHTALVDPSQSSSSSGFGAG</sequence>
<accession>A0AA39TF75</accession>
<dbReference type="Proteomes" id="UP001168877">
    <property type="component" value="Unassembled WGS sequence"/>
</dbReference>
<gene>
    <name evidence="2" type="ORF">LWI29_019429</name>
</gene>
<organism evidence="2 3">
    <name type="scientific">Acer saccharum</name>
    <name type="common">Sugar maple</name>
    <dbReference type="NCBI Taxonomy" id="4024"/>
    <lineage>
        <taxon>Eukaryota</taxon>
        <taxon>Viridiplantae</taxon>
        <taxon>Streptophyta</taxon>
        <taxon>Embryophyta</taxon>
        <taxon>Tracheophyta</taxon>
        <taxon>Spermatophyta</taxon>
        <taxon>Magnoliopsida</taxon>
        <taxon>eudicotyledons</taxon>
        <taxon>Gunneridae</taxon>
        <taxon>Pentapetalae</taxon>
        <taxon>rosids</taxon>
        <taxon>malvids</taxon>
        <taxon>Sapindales</taxon>
        <taxon>Sapindaceae</taxon>
        <taxon>Hippocastanoideae</taxon>
        <taxon>Acereae</taxon>
        <taxon>Acer</taxon>
    </lineage>
</organism>
<keyword evidence="3" id="KW-1185">Reference proteome</keyword>
<dbReference type="AlphaFoldDB" id="A0AA39TF75"/>
<reference evidence="2" key="1">
    <citation type="journal article" date="2022" name="Plant J.">
        <title>Strategies of tolerance reflected in two North American maple genomes.</title>
        <authorList>
            <person name="McEvoy S.L."/>
            <person name="Sezen U.U."/>
            <person name="Trouern-Trend A."/>
            <person name="McMahon S.M."/>
            <person name="Schaberg P.G."/>
            <person name="Yang J."/>
            <person name="Wegrzyn J.L."/>
            <person name="Swenson N.G."/>
        </authorList>
    </citation>
    <scope>NUCLEOTIDE SEQUENCE</scope>
    <source>
        <strain evidence="2">NS2018</strain>
    </source>
</reference>
<protein>
    <submittedName>
        <fullName evidence="2">Uncharacterized protein</fullName>
    </submittedName>
</protein>
<feature type="region of interest" description="Disordered" evidence="1">
    <location>
        <begin position="1"/>
        <end position="57"/>
    </location>
</feature>
<comment type="caution">
    <text evidence="2">The sequence shown here is derived from an EMBL/GenBank/DDBJ whole genome shotgun (WGS) entry which is preliminary data.</text>
</comment>
<reference evidence="2" key="2">
    <citation type="submission" date="2023-06" db="EMBL/GenBank/DDBJ databases">
        <authorList>
            <person name="Swenson N.G."/>
            <person name="Wegrzyn J.L."/>
            <person name="Mcevoy S.L."/>
        </authorList>
    </citation>
    <scope>NUCLEOTIDE SEQUENCE</scope>
    <source>
        <strain evidence="2">NS2018</strain>
        <tissue evidence="2">Leaf</tissue>
    </source>
</reference>
<evidence type="ECO:0000313" key="2">
    <source>
        <dbReference type="EMBL" id="KAK0604784.1"/>
    </source>
</evidence>
<proteinExistence type="predicted"/>
<evidence type="ECO:0000313" key="3">
    <source>
        <dbReference type="Proteomes" id="UP001168877"/>
    </source>
</evidence>
<name>A0AA39TF75_ACESA</name>
<evidence type="ECO:0000256" key="1">
    <source>
        <dbReference type="SAM" id="MobiDB-lite"/>
    </source>
</evidence>